<protein>
    <submittedName>
        <fullName evidence="2">HEAT repeat domain-containing protein</fullName>
    </submittedName>
</protein>
<dbReference type="RefSeq" id="WP_408905904.1">
    <property type="nucleotide sequence ID" value="NZ_JAROCE010000005.1"/>
</dbReference>
<accession>A0ABW9GIQ5</accession>
<dbReference type="InterPro" id="IPR011989">
    <property type="entry name" value="ARM-like"/>
</dbReference>
<comment type="caution">
    <text evidence="2">The sequence shown here is derived from an EMBL/GenBank/DDBJ whole genome shotgun (WGS) entry which is preliminary data.</text>
</comment>
<evidence type="ECO:0000313" key="2">
    <source>
        <dbReference type="EMBL" id="MFM2721609.1"/>
    </source>
</evidence>
<dbReference type="SUPFAM" id="SSF48371">
    <property type="entry name" value="ARM repeat"/>
    <property type="match status" value="1"/>
</dbReference>
<feature type="compositionally biased region" description="Low complexity" evidence="1">
    <location>
        <begin position="219"/>
        <end position="228"/>
    </location>
</feature>
<reference evidence="2 3" key="1">
    <citation type="submission" date="2023-03" db="EMBL/GenBank/DDBJ databases">
        <title>MT1 and MT2 Draft Genomes of Novel Species.</title>
        <authorList>
            <person name="Venkateswaran K."/>
        </authorList>
    </citation>
    <scope>NUCLEOTIDE SEQUENCE [LARGE SCALE GENOMIC DNA]</scope>
    <source>
        <strain evidence="2 3">IF8SW-P5</strain>
    </source>
</reference>
<dbReference type="Proteomes" id="UP001630303">
    <property type="component" value="Unassembled WGS sequence"/>
</dbReference>
<evidence type="ECO:0000313" key="3">
    <source>
        <dbReference type="Proteomes" id="UP001630303"/>
    </source>
</evidence>
<proteinExistence type="predicted"/>
<keyword evidence="3" id="KW-1185">Reference proteome</keyword>
<feature type="region of interest" description="Disordered" evidence="1">
    <location>
        <begin position="214"/>
        <end position="239"/>
    </location>
</feature>
<evidence type="ECO:0000256" key="1">
    <source>
        <dbReference type="SAM" id="MobiDB-lite"/>
    </source>
</evidence>
<sequence>MADGDITAGLRAALERDDASLRLRAAMDAGTRPDDVFIEVLVDRCAVEPDFFVRDMLTWALTRHDTAKVISAVLPELASPFPQARSQGLHTLSKIRDPDTWSAITPALLHDEEPSVARAAWRTAAGLVPDAERTALAAALAQHFGRGEIETRRSLSRAFVMIGEDARPTVDRAAESDDEDVRVHALATGALMDDPDAGFEGAVGHARRVNALRTAPTVPDAAAGGDTPDAAEETGTPGV</sequence>
<dbReference type="Gene3D" id="1.25.10.10">
    <property type="entry name" value="Leucine-rich Repeat Variant"/>
    <property type="match status" value="1"/>
</dbReference>
<name>A0ABW9GIQ5_9MICO</name>
<dbReference type="InterPro" id="IPR016024">
    <property type="entry name" value="ARM-type_fold"/>
</dbReference>
<organism evidence="2 3">
    <name type="scientific">Microbacterium mcarthurae</name>
    <dbReference type="NCBI Taxonomy" id="3035918"/>
    <lineage>
        <taxon>Bacteria</taxon>
        <taxon>Bacillati</taxon>
        <taxon>Actinomycetota</taxon>
        <taxon>Actinomycetes</taxon>
        <taxon>Micrococcales</taxon>
        <taxon>Microbacteriaceae</taxon>
        <taxon>Microbacterium</taxon>
    </lineage>
</organism>
<gene>
    <name evidence="2" type="ORF">P5G46_13905</name>
</gene>
<dbReference type="EMBL" id="JAROCE010000005">
    <property type="protein sequence ID" value="MFM2721609.1"/>
    <property type="molecule type" value="Genomic_DNA"/>
</dbReference>